<accession>A0A840TXH1</accession>
<evidence type="ECO:0000256" key="1">
    <source>
        <dbReference type="SAM" id="Phobius"/>
    </source>
</evidence>
<reference evidence="2 3" key="1">
    <citation type="submission" date="2020-08" db="EMBL/GenBank/DDBJ databases">
        <title>Genomic Encyclopedia of Type Strains, Phase IV (KMG-IV): sequencing the most valuable type-strain genomes for metagenomic binning, comparative biology and taxonomic classification.</title>
        <authorList>
            <person name="Goeker M."/>
        </authorList>
    </citation>
    <scope>NUCLEOTIDE SEQUENCE [LARGE SCALE GENOMIC DNA]</scope>
    <source>
        <strain evidence="2 3">DSM 105074</strain>
    </source>
</reference>
<evidence type="ECO:0000313" key="2">
    <source>
        <dbReference type="EMBL" id="MBB5284898.1"/>
    </source>
</evidence>
<comment type="caution">
    <text evidence="2">The sequence shown here is derived from an EMBL/GenBank/DDBJ whole genome shotgun (WGS) entry which is preliminary data.</text>
</comment>
<protein>
    <submittedName>
        <fullName evidence="2">Uncharacterized protein</fullName>
    </submittedName>
</protein>
<feature type="transmembrane region" description="Helical" evidence="1">
    <location>
        <begin position="97"/>
        <end position="119"/>
    </location>
</feature>
<dbReference type="Proteomes" id="UP000557307">
    <property type="component" value="Unassembled WGS sequence"/>
</dbReference>
<name>A0A840TXH1_9BACT</name>
<keyword evidence="3" id="KW-1185">Reference proteome</keyword>
<dbReference type="RefSeq" id="WP_184174842.1">
    <property type="nucleotide sequence ID" value="NZ_JACHGF010000004.1"/>
</dbReference>
<feature type="transmembrane region" description="Helical" evidence="1">
    <location>
        <begin position="37"/>
        <end position="60"/>
    </location>
</feature>
<proteinExistence type="predicted"/>
<evidence type="ECO:0000313" key="3">
    <source>
        <dbReference type="Proteomes" id="UP000557307"/>
    </source>
</evidence>
<dbReference type="AlphaFoldDB" id="A0A840TXH1"/>
<feature type="transmembrane region" description="Helical" evidence="1">
    <location>
        <begin position="6"/>
        <end position="25"/>
    </location>
</feature>
<keyword evidence="1" id="KW-1133">Transmembrane helix</keyword>
<keyword evidence="1" id="KW-0812">Transmembrane</keyword>
<gene>
    <name evidence="2" type="ORF">HNQ92_003046</name>
</gene>
<dbReference type="EMBL" id="JACHGF010000004">
    <property type="protein sequence ID" value="MBB5284898.1"/>
    <property type="molecule type" value="Genomic_DNA"/>
</dbReference>
<sequence length="266" mass="31190">MNIAFGALLIFLLLFPGIIFRIAYLEGPYSRRIIQSSLVDELILSLVPAFIIQFAGYLLIENVPLFRYGVDERMFYYLLTGHSNIDFTQIEQSVFRFFMYQLTAFLIAFSLGKLLRVVVLRKGLDVRYRSLSVFNDWYYLLRGKLKMDTQEQLPIMAVYVDALVETKEGSYLYCGLINDFFLSKDNGLDRLYFREVYRRRLDKDYEKESSDETTGAKWLDARYYEMPGEIFVIPYAQIKNLNVRYLYLVEGTPASDLEDEGIFMEA</sequence>
<keyword evidence="1" id="KW-0472">Membrane</keyword>
<organism evidence="2 3">
    <name type="scientific">Rhabdobacter roseus</name>
    <dbReference type="NCBI Taxonomy" id="1655419"/>
    <lineage>
        <taxon>Bacteria</taxon>
        <taxon>Pseudomonadati</taxon>
        <taxon>Bacteroidota</taxon>
        <taxon>Cytophagia</taxon>
        <taxon>Cytophagales</taxon>
        <taxon>Cytophagaceae</taxon>
        <taxon>Rhabdobacter</taxon>
    </lineage>
</organism>